<proteinExistence type="predicted"/>
<feature type="non-terminal residue" evidence="1">
    <location>
        <position position="1"/>
    </location>
</feature>
<sequence length="198" mass="21725">AVKRVIKVSVMDEDDNPPYMQSGHVDLLVNNNQIENGSTIVLDRDASSTGTFVSSIIGDDLNLLSVKLIKYPSSLFSVSGTAMHCKILITESAKLTMSPYNVTVRVNNTSLLPGYGRSYADMTVNIVLPHPRPLSQSADTVTYDEGLIKIVRNAALYTRVTQPREAQHLSGEGEPEFYMNHDVFNVTCRSGIVYVSSP</sequence>
<accession>A0A1B6E4V2</accession>
<protein>
    <recommendedName>
        <fullName evidence="2">Cadherin domain-containing protein</fullName>
    </recommendedName>
</protein>
<organism evidence="1">
    <name type="scientific">Clastoptera arizonana</name>
    <name type="common">Arizona spittle bug</name>
    <dbReference type="NCBI Taxonomy" id="38151"/>
    <lineage>
        <taxon>Eukaryota</taxon>
        <taxon>Metazoa</taxon>
        <taxon>Ecdysozoa</taxon>
        <taxon>Arthropoda</taxon>
        <taxon>Hexapoda</taxon>
        <taxon>Insecta</taxon>
        <taxon>Pterygota</taxon>
        <taxon>Neoptera</taxon>
        <taxon>Paraneoptera</taxon>
        <taxon>Hemiptera</taxon>
        <taxon>Auchenorrhyncha</taxon>
        <taxon>Cercopoidea</taxon>
        <taxon>Clastopteridae</taxon>
        <taxon>Clastoptera</taxon>
    </lineage>
</organism>
<evidence type="ECO:0008006" key="2">
    <source>
        <dbReference type="Google" id="ProtNLM"/>
    </source>
</evidence>
<gene>
    <name evidence="1" type="ORF">g.44983</name>
</gene>
<reference evidence="1" key="1">
    <citation type="submission" date="2015-12" db="EMBL/GenBank/DDBJ databases">
        <title>De novo transcriptome assembly of four potential Pierce s Disease insect vectors from Arizona vineyards.</title>
        <authorList>
            <person name="Tassone E.E."/>
        </authorList>
    </citation>
    <scope>NUCLEOTIDE SEQUENCE</scope>
</reference>
<name>A0A1B6E4V2_9HEMI</name>
<dbReference type="EMBL" id="GEDC01004335">
    <property type="protein sequence ID" value="JAS32963.1"/>
    <property type="molecule type" value="Transcribed_RNA"/>
</dbReference>
<dbReference type="AlphaFoldDB" id="A0A1B6E4V2"/>
<feature type="non-terminal residue" evidence="1">
    <location>
        <position position="198"/>
    </location>
</feature>
<evidence type="ECO:0000313" key="1">
    <source>
        <dbReference type="EMBL" id="JAS32963.1"/>
    </source>
</evidence>